<name>A0A2T7PBD9_POMCA</name>
<proteinExistence type="predicted"/>
<evidence type="ECO:0000313" key="2">
    <source>
        <dbReference type="Proteomes" id="UP000245119"/>
    </source>
</evidence>
<keyword evidence="2" id="KW-1185">Reference proteome</keyword>
<organism evidence="1 2">
    <name type="scientific">Pomacea canaliculata</name>
    <name type="common">Golden apple snail</name>
    <dbReference type="NCBI Taxonomy" id="400727"/>
    <lineage>
        <taxon>Eukaryota</taxon>
        <taxon>Metazoa</taxon>
        <taxon>Spiralia</taxon>
        <taxon>Lophotrochozoa</taxon>
        <taxon>Mollusca</taxon>
        <taxon>Gastropoda</taxon>
        <taxon>Caenogastropoda</taxon>
        <taxon>Architaenioglossa</taxon>
        <taxon>Ampullarioidea</taxon>
        <taxon>Ampullariidae</taxon>
        <taxon>Pomacea</taxon>
    </lineage>
</organism>
<dbReference type="EMBL" id="PZQS01000005">
    <property type="protein sequence ID" value="PVD30737.1"/>
    <property type="molecule type" value="Genomic_DNA"/>
</dbReference>
<protein>
    <submittedName>
        <fullName evidence="1">Uncharacterized protein</fullName>
    </submittedName>
</protein>
<accession>A0A2T7PBD9</accession>
<gene>
    <name evidence="1" type="ORF">C0Q70_10012</name>
</gene>
<dbReference type="AlphaFoldDB" id="A0A2T7PBD9"/>
<evidence type="ECO:0000313" key="1">
    <source>
        <dbReference type="EMBL" id="PVD30737.1"/>
    </source>
</evidence>
<sequence length="62" mass="6908">MEFAQVQGPVAHWGNNEAGQSLAKRAQCMNTTHKESDKRCPLLNEIHLGIGHRRSQLRAVAD</sequence>
<dbReference type="Proteomes" id="UP000245119">
    <property type="component" value="Linkage Group LG5"/>
</dbReference>
<comment type="caution">
    <text evidence="1">The sequence shown here is derived from an EMBL/GenBank/DDBJ whole genome shotgun (WGS) entry which is preliminary data.</text>
</comment>
<reference evidence="1 2" key="1">
    <citation type="submission" date="2018-04" db="EMBL/GenBank/DDBJ databases">
        <title>The genome of golden apple snail Pomacea canaliculata provides insight into stress tolerance and invasive adaptation.</title>
        <authorList>
            <person name="Liu C."/>
            <person name="Liu B."/>
            <person name="Ren Y."/>
            <person name="Zhang Y."/>
            <person name="Wang H."/>
            <person name="Li S."/>
            <person name="Jiang F."/>
            <person name="Yin L."/>
            <person name="Zhang G."/>
            <person name="Qian W."/>
            <person name="Fan W."/>
        </authorList>
    </citation>
    <scope>NUCLEOTIDE SEQUENCE [LARGE SCALE GENOMIC DNA]</scope>
    <source>
        <strain evidence="1">SZHN2017</strain>
        <tissue evidence="1">Muscle</tissue>
    </source>
</reference>